<protein>
    <recommendedName>
        <fullName evidence="4">Lipoprotein</fullName>
    </recommendedName>
</protein>
<keyword evidence="1" id="KW-1133">Transmembrane helix</keyword>
<reference evidence="2 3" key="2">
    <citation type="submission" date="2020-03" db="EMBL/GenBank/DDBJ databases">
        <authorList>
            <person name="Ichikawa N."/>
            <person name="Kimura A."/>
            <person name="Kitahashi Y."/>
            <person name="Uohara A."/>
        </authorList>
    </citation>
    <scope>NUCLEOTIDE SEQUENCE [LARGE SCALE GENOMIC DNA]</scope>
    <source>
        <strain evidence="2 3">NBRC 107702</strain>
    </source>
</reference>
<dbReference type="Proteomes" id="UP000502508">
    <property type="component" value="Chromosome"/>
</dbReference>
<dbReference type="AlphaFoldDB" id="A0A6F8XPB7"/>
<accession>A0A6F8XPB7</accession>
<proteinExistence type="predicted"/>
<evidence type="ECO:0000256" key="1">
    <source>
        <dbReference type="SAM" id="Phobius"/>
    </source>
</evidence>
<keyword evidence="3" id="KW-1185">Reference proteome</keyword>
<gene>
    <name evidence="2" type="ORF">Pflav_020180</name>
</gene>
<keyword evidence="1" id="KW-0812">Transmembrane</keyword>
<reference evidence="2 3" key="1">
    <citation type="submission" date="2020-03" db="EMBL/GenBank/DDBJ databases">
        <title>Whole genome shotgun sequence of Phytohabitans flavus NBRC 107702.</title>
        <authorList>
            <person name="Komaki H."/>
            <person name="Tamura T."/>
        </authorList>
    </citation>
    <scope>NUCLEOTIDE SEQUENCE [LARGE SCALE GENOMIC DNA]</scope>
    <source>
        <strain evidence="2 3">NBRC 107702</strain>
    </source>
</reference>
<evidence type="ECO:0000313" key="2">
    <source>
        <dbReference type="EMBL" id="BCB75608.1"/>
    </source>
</evidence>
<sequence>MDRVRWLRLVVGAVVALALMGCIGPCSYVVDDALEYKPVDLNTCCFGADRDRFAEFAGVPVTAVDPATGRLMGESHVIRVDAVATVGQISKEKADDIRWEAEFDGVWPPDDRHEWVMALVTLAPGKASVAGRST</sequence>
<evidence type="ECO:0008006" key="4">
    <source>
        <dbReference type="Google" id="ProtNLM"/>
    </source>
</evidence>
<dbReference type="EMBL" id="AP022870">
    <property type="protein sequence ID" value="BCB75608.1"/>
    <property type="molecule type" value="Genomic_DNA"/>
</dbReference>
<dbReference type="RefSeq" id="WP_173035490.1">
    <property type="nucleotide sequence ID" value="NZ_AP022870.1"/>
</dbReference>
<evidence type="ECO:0000313" key="3">
    <source>
        <dbReference type="Proteomes" id="UP000502508"/>
    </source>
</evidence>
<dbReference type="KEGG" id="pfla:Pflav_020180"/>
<dbReference type="PROSITE" id="PS51257">
    <property type="entry name" value="PROKAR_LIPOPROTEIN"/>
    <property type="match status" value="1"/>
</dbReference>
<name>A0A6F8XPB7_9ACTN</name>
<organism evidence="2 3">
    <name type="scientific">Phytohabitans flavus</name>
    <dbReference type="NCBI Taxonomy" id="1076124"/>
    <lineage>
        <taxon>Bacteria</taxon>
        <taxon>Bacillati</taxon>
        <taxon>Actinomycetota</taxon>
        <taxon>Actinomycetes</taxon>
        <taxon>Micromonosporales</taxon>
        <taxon>Micromonosporaceae</taxon>
    </lineage>
</organism>
<feature type="transmembrane region" description="Helical" evidence="1">
    <location>
        <begin position="6"/>
        <end position="30"/>
    </location>
</feature>
<keyword evidence="1" id="KW-0472">Membrane</keyword>